<sequence>MYLADFKAGKEYAPLKGCSAYSCADSAVSMIYNYYELYSEIRHHQNPEIGHVTLVIEEWFGLLSYIESIDKKQKNDLMAKVGEILALGRGIGNGIGIFLLVQRADSSNFSAGSREQFQNLLCFGRLSREQRLMLFAGEDLNNTRNYKTGQGIALIDGQEGATEIIVPWIPEQDILLKRIRNYMDRQPSIQELLHQIQSTGGVAEHKP</sequence>
<evidence type="ECO:0000313" key="1">
    <source>
        <dbReference type="EMBL" id="VYU42989.1"/>
    </source>
</evidence>
<dbReference type="Gene3D" id="3.40.50.300">
    <property type="entry name" value="P-loop containing nucleotide triphosphate hydrolases"/>
    <property type="match status" value="1"/>
</dbReference>
<gene>
    <name evidence="1" type="ORF">CHLFYP18_00948</name>
</gene>
<protein>
    <submittedName>
        <fullName evidence="1">Uncharacterized protein</fullName>
    </submittedName>
</protein>
<accession>A0A6N3EUQ7</accession>
<organism evidence="1">
    <name type="scientific">Hungatella hathewayi</name>
    <dbReference type="NCBI Taxonomy" id="154046"/>
    <lineage>
        <taxon>Bacteria</taxon>
        <taxon>Bacillati</taxon>
        <taxon>Bacillota</taxon>
        <taxon>Clostridia</taxon>
        <taxon>Lachnospirales</taxon>
        <taxon>Lachnospiraceae</taxon>
        <taxon>Hungatella</taxon>
    </lineage>
</organism>
<dbReference type="EMBL" id="CACRUH010000053">
    <property type="protein sequence ID" value="VYU42989.1"/>
    <property type="molecule type" value="Genomic_DNA"/>
</dbReference>
<name>A0A6N3EUQ7_9FIRM</name>
<dbReference type="RefSeq" id="WP_007865720.1">
    <property type="nucleotide sequence ID" value="NZ_CACRUH010000053.1"/>
</dbReference>
<reference evidence="1" key="1">
    <citation type="submission" date="2019-11" db="EMBL/GenBank/DDBJ databases">
        <authorList>
            <person name="Feng L."/>
        </authorList>
    </citation>
    <scope>NUCLEOTIDE SEQUENCE</scope>
    <source>
        <strain evidence="1">ChathewayiLFYP18</strain>
    </source>
</reference>
<proteinExistence type="predicted"/>
<dbReference type="InterPro" id="IPR027417">
    <property type="entry name" value="P-loop_NTPase"/>
</dbReference>
<dbReference type="AlphaFoldDB" id="A0A6N3EUQ7"/>